<gene>
    <name evidence="4" type="ORF">BKCO1_2800018</name>
</gene>
<dbReference type="InterPro" id="IPR025110">
    <property type="entry name" value="AMP-bd_C"/>
</dbReference>
<feature type="domain" description="AMP-dependent synthetase/ligase" evidence="2">
    <location>
        <begin position="61"/>
        <end position="382"/>
    </location>
</feature>
<dbReference type="OrthoDB" id="6614653at2759"/>
<dbReference type="InterPro" id="IPR042099">
    <property type="entry name" value="ANL_N_sf"/>
</dbReference>
<dbReference type="InterPro" id="IPR020845">
    <property type="entry name" value="AMP-binding_CS"/>
</dbReference>
<evidence type="ECO:0000259" key="3">
    <source>
        <dbReference type="Pfam" id="PF13193"/>
    </source>
</evidence>
<dbReference type="PANTHER" id="PTHR43201">
    <property type="entry name" value="ACYL-COA SYNTHETASE"/>
    <property type="match status" value="1"/>
</dbReference>
<dbReference type="AlphaFoldDB" id="A0A1J9QZ77"/>
<dbReference type="EMBL" id="MNUE01000028">
    <property type="protein sequence ID" value="OJD33681.1"/>
    <property type="molecule type" value="Genomic_DNA"/>
</dbReference>
<dbReference type="Pfam" id="PF13193">
    <property type="entry name" value="AMP-binding_C"/>
    <property type="match status" value="1"/>
</dbReference>
<dbReference type="InterPro" id="IPR000873">
    <property type="entry name" value="AMP-dep_synth/lig_dom"/>
</dbReference>
<protein>
    <submittedName>
        <fullName evidence="4">Amp-binding enzyme</fullName>
    </submittedName>
</protein>
<sequence length="571" mass="63541">MLENKSLSLPDEPHFRQLIQNHDTIRHVIFRDLACQADADYAQLLFDIAHLRRRIVDNLPASALDGKGRIREERPYICTLAPAGYEFLVAALAVLSIGAAIVPLAPEVLPVEALYFLKQCRADLLLTSSRCSPLGDSIEQYVRSHGQTTTFLPIKPSVMARGQQQPVAVDPEMTIPADRPSLILFTSGSTGPPKGVVHNRRFFHSGYGTSSSPSSPDLFLTHRPVHWIGGLRSIINLAISGTPQEVVAEPTAPAIWHRLRDGDGDVTMLCCVIPMWIRLMEHFRHALSRLPAPELEPYLRGARALRVARVGGAAPQPSLLRFWREELGVPLEVTYGCTETGGPGLMTDERTDRDRECNLGRPEEGVEVRLSEGDRGEILIRNSRQFSQKSYLNDDEATRNALTEDGFFKTGDYGRRVGDEYTIEGRQATDFVRFHGFKVPVVEVEMRLLELPFISQACIVSVPDGDASTRVAALVRFNGDGLSQGLAELREELSATLAQYKLPTALRVLQPSEKFPVTFTGKVLRKKVVEQYFPTMGTYELPRDVELWDLRSKGQQGAPHKAWDWAGLQGC</sequence>
<dbReference type="GO" id="GO:0031956">
    <property type="term" value="F:medium-chain fatty acid-CoA ligase activity"/>
    <property type="evidence" value="ECO:0007669"/>
    <property type="project" value="TreeGrafter"/>
</dbReference>
<dbReference type="Gene3D" id="3.30.300.30">
    <property type="match status" value="1"/>
</dbReference>
<organism evidence="4 5">
    <name type="scientific">Diplodia corticola</name>
    <dbReference type="NCBI Taxonomy" id="236234"/>
    <lineage>
        <taxon>Eukaryota</taxon>
        <taxon>Fungi</taxon>
        <taxon>Dikarya</taxon>
        <taxon>Ascomycota</taxon>
        <taxon>Pezizomycotina</taxon>
        <taxon>Dothideomycetes</taxon>
        <taxon>Dothideomycetes incertae sedis</taxon>
        <taxon>Botryosphaeriales</taxon>
        <taxon>Botryosphaeriaceae</taxon>
        <taxon>Diplodia</taxon>
    </lineage>
</organism>
<evidence type="ECO:0000313" key="4">
    <source>
        <dbReference type="EMBL" id="OJD33681.1"/>
    </source>
</evidence>
<name>A0A1J9QZ77_9PEZI</name>
<dbReference type="Pfam" id="PF00501">
    <property type="entry name" value="AMP-binding"/>
    <property type="match status" value="1"/>
</dbReference>
<dbReference type="InterPro" id="IPR045851">
    <property type="entry name" value="AMP-bd_C_sf"/>
</dbReference>
<dbReference type="STRING" id="236234.A0A1J9QZ77"/>
<evidence type="ECO:0000313" key="5">
    <source>
        <dbReference type="Proteomes" id="UP000183809"/>
    </source>
</evidence>
<comment type="caution">
    <text evidence="4">The sequence shown here is derived from an EMBL/GenBank/DDBJ whole genome shotgun (WGS) entry which is preliminary data.</text>
</comment>
<evidence type="ECO:0000256" key="1">
    <source>
        <dbReference type="ARBA" id="ARBA00006432"/>
    </source>
</evidence>
<reference evidence="4 5" key="1">
    <citation type="submission" date="2016-10" db="EMBL/GenBank/DDBJ databases">
        <title>Proteomics and genomics reveal pathogen-plant mechanisms compatible with a hemibiotrophic lifestyle of Diplodia corticola.</title>
        <authorList>
            <person name="Fernandes I."/>
            <person name="De Jonge R."/>
            <person name="Van De Peer Y."/>
            <person name="Devreese B."/>
            <person name="Alves A."/>
            <person name="Esteves A.C."/>
        </authorList>
    </citation>
    <scope>NUCLEOTIDE SEQUENCE [LARGE SCALE GENOMIC DNA]</scope>
    <source>
        <strain evidence="4 5">CBS 112549</strain>
    </source>
</reference>
<comment type="similarity">
    <text evidence="1">Belongs to the ATP-dependent AMP-binding enzyme family.</text>
</comment>
<dbReference type="PROSITE" id="PS00455">
    <property type="entry name" value="AMP_BINDING"/>
    <property type="match status" value="1"/>
</dbReference>
<dbReference type="PANTHER" id="PTHR43201:SF8">
    <property type="entry name" value="ACYL-COA SYNTHETASE FAMILY MEMBER 3"/>
    <property type="match status" value="1"/>
</dbReference>
<dbReference type="Proteomes" id="UP000183809">
    <property type="component" value="Unassembled WGS sequence"/>
</dbReference>
<dbReference type="GeneID" id="31013925"/>
<keyword evidence="5" id="KW-1185">Reference proteome</keyword>
<proteinExistence type="inferred from homology"/>
<accession>A0A1J9QZ77</accession>
<dbReference type="SUPFAM" id="SSF56801">
    <property type="entry name" value="Acetyl-CoA synthetase-like"/>
    <property type="match status" value="1"/>
</dbReference>
<evidence type="ECO:0000259" key="2">
    <source>
        <dbReference type="Pfam" id="PF00501"/>
    </source>
</evidence>
<feature type="domain" description="AMP-binding enzyme C-terminal" evidence="3">
    <location>
        <begin position="443"/>
        <end position="522"/>
    </location>
</feature>
<dbReference type="RefSeq" id="XP_020129941.1">
    <property type="nucleotide sequence ID" value="XM_020273664.1"/>
</dbReference>
<dbReference type="GO" id="GO:0006631">
    <property type="term" value="P:fatty acid metabolic process"/>
    <property type="evidence" value="ECO:0007669"/>
    <property type="project" value="TreeGrafter"/>
</dbReference>
<dbReference type="Gene3D" id="3.40.50.12780">
    <property type="entry name" value="N-terminal domain of ligase-like"/>
    <property type="match status" value="1"/>
</dbReference>